<protein>
    <recommendedName>
        <fullName evidence="3">Zinc-or iron-chelating domain-containing protein</fullName>
    </recommendedName>
</protein>
<dbReference type="PANTHER" id="PTHR35866">
    <property type="entry name" value="PUTATIVE-RELATED"/>
    <property type="match status" value="1"/>
</dbReference>
<dbReference type="RefSeq" id="WP_089271112.1">
    <property type="nucleotide sequence ID" value="NZ_FZOC01000001.1"/>
</dbReference>
<dbReference type="Pfam" id="PF03692">
    <property type="entry name" value="CxxCxxCC"/>
    <property type="match status" value="1"/>
</dbReference>
<sequence>MADAAFTCQRCGHCCQGEGGIVLTAKDRSRLATHLGLAEAEMLERYAERAGAKLRLRTGEDGYCVFFVHGTGCGVHPGRPDICRAWPYFRGNLVDEASWEMIQTDCPGVRKEAGHAAFVREGVSYLLENGLIHAPGPDVPHALVIGRDFDLSHPDTTEEG</sequence>
<evidence type="ECO:0008006" key="3">
    <source>
        <dbReference type="Google" id="ProtNLM"/>
    </source>
</evidence>
<dbReference type="Proteomes" id="UP000198324">
    <property type="component" value="Unassembled WGS sequence"/>
</dbReference>
<dbReference type="InterPro" id="IPR005358">
    <property type="entry name" value="Puta_zinc/iron-chelating_dom"/>
</dbReference>
<reference evidence="1 2" key="1">
    <citation type="submission" date="2017-06" db="EMBL/GenBank/DDBJ databases">
        <authorList>
            <person name="Kim H.J."/>
            <person name="Triplett B.A."/>
        </authorList>
    </citation>
    <scope>NUCLEOTIDE SEQUENCE [LARGE SCALE GENOMIC DNA]</scope>
    <source>
        <strain evidence="1 2">DSM 13116</strain>
    </source>
</reference>
<organism evidence="1 2">
    <name type="scientific">Humidesulfovibrio mexicanus</name>
    <dbReference type="NCBI Taxonomy" id="147047"/>
    <lineage>
        <taxon>Bacteria</taxon>
        <taxon>Pseudomonadati</taxon>
        <taxon>Thermodesulfobacteriota</taxon>
        <taxon>Desulfovibrionia</taxon>
        <taxon>Desulfovibrionales</taxon>
        <taxon>Desulfovibrionaceae</taxon>
        <taxon>Humidesulfovibrio</taxon>
    </lineage>
</organism>
<gene>
    <name evidence="1" type="ORF">SAMN04488503_0365</name>
</gene>
<proteinExistence type="predicted"/>
<dbReference type="AlphaFoldDB" id="A0A238XSA8"/>
<dbReference type="PANTHER" id="PTHR35866:SF1">
    <property type="entry name" value="YKGJ FAMILY CYSTEINE CLUSTER PROTEIN"/>
    <property type="match status" value="1"/>
</dbReference>
<evidence type="ECO:0000313" key="2">
    <source>
        <dbReference type="Proteomes" id="UP000198324"/>
    </source>
</evidence>
<accession>A0A238XSA8</accession>
<keyword evidence="2" id="KW-1185">Reference proteome</keyword>
<evidence type="ECO:0000313" key="1">
    <source>
        <dbReference type="EMBL" id="SNR61458.1"/>
    </source>
</evidence>
<dbReference type="OrthoDB" id="9810361at2"/>
<dbReference type="EMBL" id="FZOC01000001">
    <property type="protein sequence ID" value="SNR61458.1"/>
    <property type="molecule type" value="Genomic_DNA"/>
</dbReference>
<name>A0A238XSA8_9BACT</name>